<keyword evidence="2 4" id="KW-0689">Ribosomal protein</keyword>
<comment type="subunit">
    <text evidence="4">Part of the 30S ribosomal subunit.</text>
</comment>
<evidence type="ECO:0000256" key="1">
    <source>
        <dbReference type="ARBA" id="ARBA00007102"/>
    </source>
</evidence>
<dbReference type="GO" id="GO:0000049">
    <property type="term" value="F:tRNA binding"/>
    <property type="evidence" value="ECO:0007669"/>
    <property type="project" value="UniProtKB-UniRule"/>
</dbReference>
<dbReference type="Gene3D" id="3.30.70.600">
    <property type="entry name" value="Ribosomal protein S10 domain"/>
    <property type="match status" value="1"/>
</dbReference>
<comment type="similarity">
    <text evidence="1 4">Belongs to the universal ribosomal protein uS10 family.</text>
</comment>
<dbReference type="Pfam" id="PF00338">
    <property type="entry name" value="Ribosomal_S10"/>
    <property type="match status" value="1"/>
</dbReference>
<dbReference type="PROSITE" id="PS00361">
    <property type="entry name" value="RIBOSOMAL_S10"/>
    <property type="match status" value="1"/>
</dbReference>
<dbReference type="GO" id="GO:0006412">
    <property type="term" value="P:translation"/>
    <property type="evidence" value="ECO:0007669"/>
    <property type="project" value="UniProtKB-UniRule"/>
</dbReference>
<dbReference type="Proteomes" id="UP000228596">
    <property type="component" value="Unassembled WGS sequence"/>
</dbReference>
<protein>
    <recommendedName>
        <fullName evidence="4">Small ribosomal subunit protein uS10</fullName>
    </recommendedName>
</protein>
<comment type="function">
    <text evidence="4">Involved in the binding of tRNA to the ribosomes.</text>
</comment>
<proteinExistence type="inferred from homology"/>
<dbReference type="GO" id="GO:1990904">
    <property type="term" value="C:ribonucleoprotein complex"/>
    <property type="evidence" value="ECO:0007669"/>
    <property type="project" value="UniProtKB-KW"/>
</dbReference>
<dbReference type="SUPFAM" id="SSF54999">
    <property type="entry name" value="Ribosomal protein S10"/>
    <property type="match status" value="1"/>
</dbReference>
<evidence type="ECO:0000259" key="5">
    <source>
        <dbReference type="SMART" id="SM01403"/>
    </source>
</evidence>
<gene>
    <name evidence="4" type="primary">rpsJ</name>
    <name evidence="6" type="ORF">COT77_00675</name>
</gene>
<dbReference type="SMART" id="SM01403">
    <property type="entry name" value="Ribosomal_S10"/>
    <property type="match status" value="1"/>
</dbReference>
<dbReference type="InterPro" id="IPR036838">
    <property type="entry name" value="Ribosomal_uS10_dom_sf"/>
</dbReference>
<dbReference type="GO" id="GO:0003735">
    <property type="term" value="F:structural constituent of ribosome"/>
    <property type="evidence" value="ECO:0007669"/>
    <property type="project" value="InterPro"/>
</dbReference>
<evidence type="ECO:0000313" key="7">
    <source>
        <dbReference type="Proteomes" id="UP000228596"/>
    </source>
</evidence>
<sequence>MNEDKIKQKIRIRLKAYDNRILDKSANHIIETAQRTGANVVGPIPLPTEKKKITVLKSTFIHKDSRDQYEIRVHRRIIDVLNPTNKTIDSLMSMDLPAGVDIEIKT</sequence>
<evidence type="ECO:0000256" key="4">
    <source>
        <dbReference type="HAMAP-Rule" id="MF_00508"/>
    </source>
</evidence>
<dbReference type="PRINTS" id="PR00971">
    <property type="entry name" value="RIBOSOMALS10"/>
</dbReference>
<reference evidence="7" key="1">
    <citation type="submission" date="2017-09" db="EMBL/GenBank/DDBJ databases">
        <title>Depth-based differentiation of microbial function through sediment-hosted aquifers and enrichment of novel symbionts in the deep terrestrial subsurface.</title>
        <authorList>
            <person name="Probst A.J."/>
            <person name="Ladd B."/>
            <person name="Jarett J.K."/>
            <person name="Geller-Mcgrath D.E."/>
            <person name="Sieber C.M.K."/>
            <person name="Emerson J.B."/>
            <person name="Anantharaman K."/>
            <person name="Thomas B.C."/>
            <person name="Malmstrom R."/>
            <person name="Stieglmeier M."/>
            <person name="Klingl A."/>
            <person name="Woyke T."/>
            <person name="Ryan C.M."/>
            <person name="Banfield J.F."/>
        </authorList>
    </citation>
    <scope>NUCLEOTIDE SEQUENCE [LARGE SCALE GENOMIC DNA]</scope>
</reference>
<feature type="domain" description="Small ribosomal subunit protein uS10" evidence="5">
    <location>
        <begin position="11"/>
        <end position="105"/>
    </location>
</feature>
<dbReference type="InterPro" id="IPR001848">
    <property type="entry name" value="Ribosomal_uS10"/>
</dbReference>
<evidence type="ECO:0000313" key="6">
    <source>
        <dbReference type="EMBL" id="PIT97612.1"/>
    </source>
</evidence>
<organism evidence="6 7">
    <name type="scientific">Candidatus Berkelbacteria bacterium CG10_big_fil_rev_8_21_14_0_10_41_12</name>
    <dbReference type="NCBI Taxonomy" id="1974513"/>
    <lineage>
        <taxon>Bacteria</taxon>
        <taxon>Candidatus Berkelbacteria</taxon>
    </lineage>
</organism>
<dbReference type="FunFam" id="3.30.70.600:FF:000001">
    <property type="entry name" value="30S ribosomal protein S10"/>
    <property type="match status" value="1"/>
</dbReference>
<dbReference type="InterPro" id="IPR018268">
    <property type="entry name" value="Ribosomal_uS10_CS"/>
</dbReference>
<dbReference type="HAMAP" id="MF_00508">
    <property type="entry name" value="Ribosomal_uS10"/>
    <property type="match status" value="1"/>
</dbReference>
<evidence type="ECO:0000256" key="3">
    <source>
        <dbReference type="ARBA" id="ARBA00023274"/>
    </source>
</evidence>
<dbReference type="NCBIfam" id="TIGR01049">
    <property type="entry name" value="rpsJ_bact"/>
    <property type="match status" value="1"/>
</dbReference>
<comment type="caution">
    <text evidence="6">The sequence shown here is derived from an EMBL/GenBank/DDBJ whole genome shotgun (WGS) entry which is preliminary data.</text>
</comment>
<dbReference type="EMBL" id="PEZV01000004">
    <property type="protein sequence ID" value="PIT97612.1"/>
    <property type="molecule type" value="Genomic_DNA"/>
</dbReference>
<dbReference type="PANTHER" id="PTHR11700">
    <property type="entry name" value="30S RIBOSOMAL PROTEIN S10 FAMILY MEMBER"/>
    <property type="match status" value="1"/>
</dbReference>
<keyword evidence="3 4" id="KW-0687">Ribonucleoprotein</keyword>
<name>A0A2M6WXU0_9BACT</name>
<dbReference type="AlphaFoldDB" id="A0A2M6WXU0"/>
<accession>A0A2M6WXU0</accession>
<dbReference type="InterPro" id="IPR027486">
    <property type="entry name" value="Ribosomal_uS10_dom"/>
</dbReference>
<dbReference type="NCBIfam" id="NF001861">
    <property type="entry name" value="PRK00596.1"/>
    <property type="match status" value="1"/>
</dbReference>
<dbReference type="GO" id="GO:0005840">
    <property type="term" value="C:ribosome"/>
    <property type="evidence" value="ECO:0007669"/>
    <property type="project" value="UniProtKB-KW"/>
</dbReference>
<evidence type="ECO:0000256" key="2">
    <source>
        <dbReference type="ARBA" id="ARBA00022980"/>
    </source>
</evidence>